<evidence type="ECO:0000256" key="1">
    <source>
        <dbReference type="SAM" id="Coils"/>
    </source>
</evidence>
<dbReference type="EMBL" id="CP003130">
    <property type="protein sequence ID" value="AEU36072.1"/>
    <property type="molecule type" value="Genomic_DNA"/>
</dbReference>
<evidence type="ECO:0000256" key="2">
    <source>
        <dbReference type="SAM" id="Phobius"/>
    </source>
</evidence>
<feature type="coiled-coil region" evidence="1">
    <location>
        <begin position="70"/>
        <end position="118"/>
    </location>
</feature>
<dbReference type="HOGENOM" id="CLU_547236_0_0_0"/>
<accession>G8NQC3</accession>
<gene>
    <name evidence="3" type="ordered locus">AciX8_1733</name>
</gene>
<reference evidence="3 4" key="1">
    <citation type="submission" date="2011-11" db="EMBL/GenBank/DDBJ databases">
        <title>Complete sequence of Granulicella mallensis MP5ACTX8.</title>
        <authorList>
            <consortium name="US DOE Joint Genome Institute"/>
            <person name="Lucas S."/>
            <person name="Copeland A."/>
            <person name="Lapidus A."/>
            <person name="Cheng J.-F."/>
            <person name="Goodwin L."/>
            <person name="Pitluck S."/>
            <person name="Peters L."/>
            <person name="Lu M."/>
            <person name="Detter J.C."/>
            <person name="Han C."/>
            <person name="Tapia R."/>
            <person name="Land M."/>
            <person name="Hauser L."/>
            <person name="Kyrpides N."/>
            <person name="Ivanova N."/>
            <person name="Mikhailova N."/>
            <person name="Pagani I."/>
            <person name="Rawat S."/>
            <person name="Mannisto M."/>
            <person name="Haggblom M."/>
            <person name="Woyke T."/>
        </authorList>
    </citation>
    <scope>NUCLEOTIDE SEQUENCE [LARGE SCALE GENOMIC DNA]</scope>
    <source>
        <strain evidence="4">ATCC BAA-1857 / DSM 23137 / MP5ACTX8</strain>
    </source>
</reference>
<dbReference type="SUPFAM" id="SSF56935">
    <property type="entry name" value="Porins"/>
    <property type="match status" value="1"/>
</dbReference>
<dbReference type="eggNOG" id="ENOG50333GZ">
    <property type="taxonomic scope" value="Bacteria"/>
</dbReference>
<keyword evidence="1" id="KW-0175">Coiled coil</keyword>
<keyword evidence="2" id="KW-1133">Transmembrane helix</keyword>
<sequence length="572" mass="61138">MNRTSETRTTGGQAATCCVSRSRRRAPYVLTGLFFASLLLPAFSGRLFAQTTTPPVASSNTPAAENAQHLADMEKRLNEVTDALTQTQQTLQQSLLEIQRLRAQLDALRAEQTKLHGTAPEGTVAGSVPESVPGNVQGSIEKTPESVVATGQPQPAVSSSGSTSEDIDALREQVGILQAEVKQHDQIKVETASKYRLRVTGLALFNAFSNAGVVDNVQLPTLAMPRIAGASHGSLGGTVRQSLIGVEATGPTINGARSYAALSVDFFGGSSSNTYGYNSTTGVVRLRYAQMGLDWDKTTVQVGYTEPLISPLSPTSYATVAQPALSGSGNLWEWSPQLRVEQRVPISGQRGLALEAGLISPQSIGYTATQLDTPSEASRRPGVEGRVSYRSNLGGSDRPFAIGVGAYTASQFYDGDIHVHSWAVTGDWQIPLYKWFDLTGEAYRGRALGGLGGGGYKDMLSGTDPVTGLPKSEGVETAGGWSQLKIHFLPTLEANAAYGLDDTFTSNFDNLILMNPTNAQVGARNSSVIGNLVFRPKSSLIFSPEYRRLQSWRYMGPANIANIFTLSVGYQF</sequence>
<protein>
    <submittedName>
        <fullName evidence="3">Uncharacterized protein</fullName>
    </submittedName>
</protein>
<evidence type="ECO:0000313" key="4">
    <source>
        <dbReference type="Proteomes" id="UP000007113"/>
    </source>
</evidence>
<dbReference type="Proteomes" id="UP000007113">
    <property type="component" value="Chromosome"/>
</dbReference>
<dbReference type="AlphaFoldDB" id="G8NQC3"/>
<keyword evidence="4" id="KW-1185">Reference proteome</keyword>
<proteinExistence type="predicted"/>
<dbReference type="STRING" id="682795.AciX8_1733"/>
<keyword evidence="2" id="KW-0472">Membrane</keyword>
<keyword evidence="2" id="KW-0812">Transmembrane</keyword>
<evidence type="ECO:0000313" key="3">
    <source>
        <dbReference type="EMBL" id="AEU36072.1"/>
    </source>
</evidence>
<name>G8NQC3_GRAMM</name>
<feature type="transmembrane region" description="Helical" evidence="2">
    <location>
        <begin position="28"/>
        <end position="49"/>
    </location>
</feature>
<organism evidence="3 4">
    <name type="scientific">Granulicella mallensis (strain ATCC BAA-1857 / DSM 23137 / MP5ACTX8)</name>
    <dbReference type="NCBI Taxonomy" id="682795"/>
    <lineage>
        <taxon>Bacteria</taxon>
        <taxon>Pseudomonadati</taxon>
        <taxon>Acidobacteriota</taxon>
        <taxon>Terriglobia</taxon>
        <taxon>Terriglobales</taxon>
        <taxon>Acidobacteriaceae</taxon>
        <taxon>Granulicella</taxon>
    </lineage>
</organism>
<dbReference type="KEGG" id="gma:AciX8_1733"/>